<organism evidence="2 3">
    <name type="scientific">Rheinheimera tilapiae</name>
    <dbReference type="NCBI Taxonomy" id="875043"/>
    <lineage>
        <taxon>Bacteria</taxon>
        <taxon>Pseudomonadati</taxon>
        <taxon>Pseudomonadota</taxon>
        <taxon>Gammaproteobacteria</taxon>
        <taxon>Chromatiales</taxon>
        <taxon>Chromatiaceae</taxon>
        <taxon>Rheinheimera</taxon>
    </lineage>
</organism>
<reference evidence="2 3" key="1">
    <citation type="submission" date="2024-09" db="EMBL/GenBank/DDBJ databases">
        <authorList>
            <person name="Sun Q."/>
            <person name="Mori K."/>
        </authorList>
    </citation>
    <scope>NUCLEOTIDE SEQUENCE [LARGE SCALE GENOMIC DNA]</scope>
    <source>
        <strain evidence="2 3">KCTC 23315</strain>
    </source>
</reference>
<name>A0ABV6BF07_9GAMM</name>
<evidence type="ECO:0008006" key="4">
    <source>
        <dbReference type="Google" id="ProtNLM"/>
    </source>
</evidence>
<evidence type="ECO:0000256" key="1">
    <source>
        <dbReference type="SAM" id="SignalP"/>
    </source>
</evidence>
<protein>
    <recommendedName>
        <fullName evidence="4">Small metal-binding protein</fullName>
    </recommendedName>
</protein>
<keyword evidence="1" id="KW-0732">Signal</keyword>
<dbReference type="RefSeq" id="WP_377245330.1">
    <property type="nucleotide sequence ID" value="NZ_JBHLXP010000003.1"/>
</dbReference>
<proteinExistence type="predicted"/>
<evidence type="ECO:0000313" key="2">
    <source>
        <dbReference type="EMBL" id="MFC0049458.1"/>
    </source>
</evidence>
<dbReference type="Proteomes" id="UP001589813">
    <property type="component" value="Unassembled WGS sequence"/>
</dbReference>
<feature type="chain" id="PRO_5047223753" description="Small metal-binding protein" evidence="1">
    <location>
        <begin position="28"/>
        <end position="93"/>
    </location>
</feature>
<gene>
    <name evidence="2" type="ORF">ACFFJP_14270</name>
</gene>
<dbReference type="EMBL" id="JBHLXP010000003">
    <property type="protein sequence ID" value="MFC0049458.1"/>
    <property type="molecule type" value="Genomic_DNA"/>
</dbReference>
<keyword evidence="3" id="KW-1185">Reference proteome</keyword>
<feature type="signal peptide" evidence="1">
    <location>
        <begin position="1"/>
        <end position="27"/>
    </location>
</feature>
<evidence type="ECO:0000313" key="3">
    <source>
        <dbReference type="Proteomes" id="UP001589813"/>
    </source>
</evidence>
<sequence>MRHFTARKSTTFALALTAMFFAQSVSAHEYPTLNAAIKYAEVAAAVANKVASQLSNFDAAVAKIDSILQEANVKRFDESVQNAEQCLENAECH</sequence>
<comment type="caution">
    <text evidence="2">The sequence shown here is derived from an EMBL/GenBank/DDBJ whole genome shotgun (WGS) entry which is preliminary data.</text>
</comment>
<accession>A0ABV6BF07</accession>